<dbReference type="InterPro" id="IPR003599">
    <property type="entry name" value="Ig_sub"/>
</dbReference>
<proteinExistence type="predicted"/>
<dbReference type="FunFam" id="3.90.190.10:FF:000013">
    <property type="entry name" value="receptor-type tyrosine-protein phosphatase zeta isoform X1"/>
    <property type="match status" value="1"/>
</dbReference>
<feature type="transmembrane region" description="Helical" evidence="12">
    <location>
        <begin position="540"/>
        <end position="560"/>
    </location>
</feature>
<dbReference type="SMART" id="SM00409">
    <property type="entry name" value="IG"/>
    <property type="match status" value="1"/>
</dbReference>
<dbReference type="EC" id="3.1.3.48" evidence="2"/>
<evidence type="ECO:0000256" key="5">
    <source>
        <dbReference type="ARBA" id="ARBA00022737"/>
    </source>
</evidence>
<dbReference type="Pfam" id="PF00047">
    <property type="entry name" value="ig"/>
    <property type="match status" value="1"/>
</dbReference>
<dbReference type="SMART" id="SM00060">
    <property type="entry name" value="FN3"/>
    <property type="match status" value="4"/>
</dbReference>
<dbReference type="AlphaFoldDB" id="A0AAE0VYR7"/>
<feature type="domain" description="Tyrosine specific protein phosphatases" evidence="15">
    <location>
        <begin position="803"/>
        <end position="877"/>
    </location>
</feature>
<evidence type="ECO:0000256" key="11">
    <source>
        <dbReference type="ARBA" id="ARBA00051722"/>
    </source>
</evidence>
<keyword evidence="5" id="KW-0677">Repeat</keyword>
<dbReference type="InterPro" id="IPR036116">
    <property type="entry name" value="FN3_sf"/>
</dbReference>
<evidence type="ECO:0000256" key="7">
    <source>
        <dbReference type="ARBA" id="ARBA00022912"/>
    </source>
</evidence>
<name>A0AAE0VYR7_9BIVA</name>
<dbReference type="InterPro" id="IPR007110">
    <property type="entry name" value="Ig-like_dom"/>
</dbReference>
<dbReference type="InterPro" id="IPR000242">
    <property type="entry name" value="PTP_cat"/>
</dbReference>
<protein>
    <recommendedName>
        <fullName evidence="2">protein-tyrosine-phosphatase</fullName>
        <ecNumber evidence="2">3.1.3.48</ecNumber>
    </recommendedName>
</protein>
<feature type="domain" description="Fibronectin type-III" evidence="17">
    <location>
        <begin position="231"/>
        <end position="328"/>
    </location>
</feature>
<evidence type="ECO:0000256" key="9">
    <source>
        <dbReference type="ARBA" id="ARBA00023136"/>
    </source>
</evidence>
<dbReference type="InterPro" id="IPR000387">
    <property type="entry name" value="Tyr_Pase_dom"/>
</dbReference>
<keyword evidence="6" id="KW-0378">Hydrolase</keyword>
<evidence type="ECO:0000313" key="18">
    <source>
        <dbReference type="EMBL" id="KAK3595633.1"/>
    </source>
</evidence>
<evidence type="ECO:0000259" key="17">
    <source>
        <dbReference type="PROSITE" id="PS50853"/>
    </source>
</evidence>
<evidence type="ECO:0000256" key="6">
    <source>
        <dbReference type="ARBA" id="ARBA00022801"/>
    </source>
</evidence>
<keyword evidence="9 12" id="KW-0472">Membrane</keyword>
<evidence type="ECO:0000256" key="10">
    <source>
        <dbReference type="ARBA" id="ARBA00023180"/>
    </source>
</evidence>
<dbReference type="InterPro" id="IPR003961">
    <property type="entry name" value="FN3_dom"/>
</dbReference>
<dbReference type="InterPro" id="IPR013151">
    <property type="entry name" value="Immunoglobulin_dom"/>
</dbReference>
<dbReference type="Gene3D" id="2.60.40.10">
    <property type="entry name" value="Immunoglobulins"/>
    <property type="match status" value="5"/>
</dbReference>
<feature type="domain" description="Tyrosine-protein phosphatase" evidence="14">
    <location>
        <begin position="624"/>
        <end position="886"/>
    </location>
</feature>
<feature type="domain" description="Ig-like" evidence="16">
    <location>
        <begin position="32"/>
        <end position="115"/>
    </location>
</feature>
<dbReference type="PROSITE" id="PS50056">
    <property type="entry name" value="TYR_PHOSPHATASE_2"/>
    <property type="match status" value="1"/>
</dbReference>
<keyword evidence="19" id="KW-1185">Reference proteome</keyword>
<evidence type="ECO:0000256" key="4">
    <source>
        <dbReference type="ARBA" id="ARBA00022729"/>
    </source>
</evidence>
<dbReference type="InterPro" id="IPR050713">
    <property type="entry name" value="RTP_Phos/Ushers"/>
</dbReference>
<dbReference type="PRINTS" id="PR00700">
    <property type="entry name" value="PRTYPHPHTASE"/>
</dbReference>
<dbReference type="PROSITE" id="PS50853">
    <property type="entry name" value="FN3"/>
    <property type="match status" value="4"/>
</dbReference>
<evidence type="ECO:0000256" key="2">
    <source>
        <dbReference type="ARBA" id="ARBA00013064"/>
    </source>
</evidence>
<comment type="catalytic activity">
    <reaction evidence="11">
        <text>O-phospho-L-tyrosyl-[protein] + H2O = L-tyrosyl-[protein] + phosphate</text>
        <dbReference type="Rhea" id="RHEA:10684"/>
        <dbReference type="Rhea" id="RHEA-COMP:10136"/>
        <dbReference type="Rhea" id="RHEA-COMP:20101"/>
        <dbReference type="ChEBI" id="CHEBI:15377"/>
        <dbReference type="ChEBI" id="CHEBI:43474"/>
        <dbReference type="ChEBI" id="CHEBI:46858"/>
        <dbReference type="ChEBI" id="CHEBI:61978"/>
        <dbReference type="EC" id="3.1.3.48"/>
    </reaction>
</comment>
<dbReference type="PROSITE" id="PS50055">
    <property type="entry name" value="TYR_PHOSPHATASE_PTP"/>
    <property type="match status" value="2"/>
</dbReference>
<sequence length="1216" mass="137776">MMGSTQHIVLFISCIISNVLAEDWDRIFVPVGQTVDINCEVDFPVKDLLHTIWYKNGVPLTSVEPSGKVSYYAETWSSKLTITTNFSLKIFTVKKEDAADYTCKIFTSAQNNFLTYNNTMQLVVQDIPDPPGTPVISNLNSRNVTVRWLHSVVDNNSPITAYIVTLKSVSDSLGNEQVYEVSSKTDYIVLGELRPSTAYQVWIMARNAVGSSPLSSPSELFFTPPERPSSPPLNLTARSVESDKIEISWQAPPQDTINGILQGYEIQYEILGENIIIPITIDGSKERVIIQGVQPFTNYKISVRAFNDADKGPASFTIVRTAEGVPEKPRIIHVSNRLPTSFVVNWEAPKKINGILNSYHLQWGHNDTRKTRIINGHLTNPMSELLSGLEPYTRYHLRVAAYTGGGSSEYSDQFTAFTDVAGPEEPNITNYTVIDSHSIYIAWEEPKTFYKSVNRYFIHYWDPKHSNNHGELIADGEETEKLITGLRTNRIYKLKVAGVTESIFSQSYYVGKFSEPVVFELTGLEPVEARQMETVSAGTLAGILIGVVIIIVAFGLLVCYRSLTCRKYYHAAFHYLAVPTNSNTPPNTVVFPPESVDENQYPVVKVEDFIEHVKHLHADSDDGFAQEFAGINNRTPTDIPADHSYHPENKVKNRYVNISAFDHSRVILNPVPGKPRQSDYINANYIDGYKKPRAYIATQGPLPNTFADFWRMVWEQGSVVIVMITNLVERGRHKCDMYWQEEGIETYGTVTVKHINTIPRAHYTVRIFSLKSTKVRKKLQSERIVYQYHYTEWPDHGVPDFTLPVLKFVKQSAKVNPPGAGPIVVHCSAGVGRTGTYILIDSMIQQIKDVGTVNIPNFLLHIRKQRNFLVQTEEQYMLVHDALVEYVLTQGETEVRDQDISKYVANLTKIPEGEKESLLDKQFRIVTEYKSQKGDCSHAEKEANKLKVRCADIVPVDLKRVMLPMQPGKEGSDFINATYLQGYNKSNEFIVTQHPVELTIVDFWRMVWDQNSSVIVLLSKLDGEKYPQFWPDENNTIDVDTGNFKLTYREVDERKKYAIRDFLLESTQDDYVLMTRIVIPHSWPETGSPLHSVFDLIETVQDLHKQNNMGPVIVVDSFGGEEAGLFCQLTCLSDQMTHDHSADIYQVTKLHHLKRPGVIGSKENYLYLYKAVESLIEEMSERQASPASHRLQLGTFRRATTLPRSVTINSKIESDV</sequence>
<dbReference type="CDD" id="cd00063">
    <property type="entry name" value="FN3"/>
    <property type="match status" value="4"/>
</dbReference>
<accession>A0AAE0VYR7</accession>
<evidence type="ECO:0000256" key="12">
    <source>
        <dbReference type="SAM" id="Phobius"/>
    </source>
</evidence>
<evidence type="ECO:0000313" key="19">
    <source>
        <dbReference type="Proteomes" id="UP001195483"/>
    </source>
</evidence>
<dbReference type="PROSITE" id="PS50835">
    <property type="entry name" value="IG_LIKE"/>
    <property type="match status" value="1"/>
</dbReference>
<evidence type="ECO:0000256" key="3">
    <source>
        <dbReference type="ARBA" id="ARBA00022692"/>
    </source>
</evidence>
<evidence type="ECO:0000259" key="15">
    <source>
        <dbReference type="PROSITE" id="PS50056"/>
    </source>
</evidence>
<keyword evidence="4 13" id="KW-0732">Signal</keyword>
<dbReference type="InterPro" id="IPR013783">
    <property type="entry name" value="Ig-like_fold"/>
</dbReference>
<dbReference type="FunFam" id="2.60.40.10:FF:000028">
    <property type="entry name" value="Neuronal cell adhesion molecule"/>
    <property type="match status" value="1"/>
</dbReference>
<comment type="subcellular location">
    <subcellularLocation>
        <location evidence="1">Membrane</location>
        <topology evidence="1">Single-pass type I membrane protein</topology>
    </subcellularLocation>
</comment>
<dbReference type="PANTHER" id="PTHR46957">
    <property type="entry name" value="CYTOKINE RECEPTOR"/>
    <property type="match status" value="1"/>
</dbReference>
<dbReference type="SUPFAM" id="SSF48726">
    <property type="entry name" value="Immunoglobulin"/>
    <property type="match status" value="1"/>
</dbReference>
<dbReference type="GO" id="GO:0004725">
    <property type="term" value="F:protein tyrosine phosphatase activity"/>
    <property type="evidence" value="ECO:0007669"/>
    <property type="project" value="UniProtKB-EC"/>
</dbReference>
<keyword evidence="10" id="KW-0325">Glycoprotein</keyword>
<keyword evidence="3 12" id="KW-0812">Transmembrane</keyword>
<reference evidence="18" key="1">
    <citation type="journal article" date="2021" name="Genome Biol. Evol.">
        <title>A High-Quality Reference Genome for a Parasitic Bivalve with Doubly Uniparental Inheritance (Bivalvia: Unionida).</title>
        <authorList>
            <person name="Smith C.H."/>
        </authorList>
    </citation>
    <scope>NUCLEOTIDE SEQUENCE</scope>
    <source>
        <strain evidence="18">CHS0354</strain>
    </source>
</reference>
<dbReference type="InterPro" id="IPR016130">
    <property type="entry name" value="Tyr_Pase_AS"/>
</dbReference>
<dbReference type="SUPFAM" id="SSF49265">
    <property type="entry name" value="Fibronectin type III"/>
    <property type="match status" value="2"/>
</dbReference>
<dbReference type="GO" id="GO:0016020">
    <property type="term" value="C:membrane"/>
    <property type="evidence" value="ECO:0007669"/>
    <property type="project" value="UniProtKB-SubCell"/>
</dbReference>
<dbReference type="PANTHER" id="PTHR46957:SF6">
    <property type="entry name" value="PROTEIN-TYROSINE-PHOSPHATASE"/>
    <property type="match status" value="1"/>
</dbReference>
<reference evidence="18" key="3">
    <citation type="submission" date="2023-05" db="EMBL/GenBank/DDBJ databases">
        <authorList>
            <person name="Smith C.H."/>
        </authorList>
    </citation>
    <scope>NUCLEOTIDE SEQUENCE</scope>
    <source>
        <strain evidence="18">CHS0354</strain>
        <tissue evidence="18">Mantle</tissue>
    </source>
</reference>
<dbReference type="CDD" id="cd14549">
    <property type="entry name" value="R5-PTPc-1"/>
    <property type="match status" value="1"/>
</dbReference>
<dbReference type="EMBL" id="JAEAOA010000613">
    <property type="protein sequence ID" value="KAK3595633.1"/>
    <property type="molecule type" value="Genomic_DNA"/>
</dbReference>
<feature type="domain" description="Fibronectin type-III" evidence="17">
    <location>
        <begin position="329"/>
        <end position="421"/>
    </location>
</feature>
<dbReference type="SMART" id="SM00404">
    <property type="entry name" value="PTPc_motif"/>
    <property type="match status" value="2"/>
</dbReference>
<keyword evidence="8 12" id="KW-1133">Transmembrane helix</keyword>
<evidence type="ECO:0000259" key="16">
    <source>
        <dbReference type="PROSITE" id="PS50835"/>
    </source>
</evidence>
<dbReference type="SMART" id="SM00194">
    <property type="entry name" value="PTPc"/>
    <property type="match status" value="2"/>
</dbReference>
<feature type="domain" description="Tyrosine-protein phosphatase" evidence="14">
    <location>
        <begin position="919"/>
        <end position="1175"/>
    </location>
</feature>
<dbReference type="Pfam" id="PF00041">
    <property type="entry name" value="fn3"/>
    <property type="match status" value="4"/>
</dbReference>
<evidence type="ECO:0000256" key="13">
    <source>
        <dbReference type="SAM" id="SignalP"/>
    </source>
</evidence>
<dbReference type="Proteomes" id="UP001195483">
    <property type="component" value="Unassembled WGS sequence"/>
</dbReference>
<dbReference type="Pfam" id="PF00102">
    <property type="entry name" value="Y_phosphatase"/>
    <property type="match status" value="2"/>
</dbReference>
<gene>
    <name evidence="18" type="ORF">CHS0354_009598</name>
</gene>
<feature type="domain" description="Fibronectin type-III" evidence="17">
    <location>
        <begin position="422"/>
        <end position="525"/>
    </location>
</feature>
<dbReference type="SUPFAM" id="SSF52799">
    <property type="entry name" value="(Phosphotyrosine protein) phosphatases II"/>
    <property type="match status" value="2"/>
</dbReference>
<dbReference type="Gene3D" id="3.90.190.10">
    <property type="entry name" value="Protein tyrosine phosphatase superfamily"/>
    <property type="match status" value="2"/>
</dbReference>
<evidence type="ECO:0000256" key="8">
    <source>
        <dbReference type="ARBA" id="ARBA00022989"/>
    </source>
</evidence>
<dbReference type="FunFam" id="3.90.190.10:FF:000068">
    <property type="entry name" value="receptor-type tyrosine-protein phosphatase zeta"/>
    <property type="match status" value="1"/>
</dbReference>
<feature type="chain" id="PRO_5042050546" description="protein-tyrosine-phosphatase" evidence="13">
    <location>
        <begin position="22"/>
        <end position="1216"/>
    </location>
</feature>
<evidence type="ECO:0000256" key="1">
    <source>
        <dbReference type="ARBA" id="ARBA00004479"/>
    </source>
</evidence>
<dbReference type="InterPro" id="IPR036179">
    <property type="entry name" value="Ig-like_dom_sf"/>
</dbReference>
<feature type="domain" description="Fibronectin type-III" evidence="17">
    <location>
        <begin position="130"/>
        <end position="226"/>
    </location>
</feature>
<dbReference type="InterPro" id="IPR003595">
    <property type="entry name" value="Tyr_Pase_cat"/>
</dbReference>
<evidence type="ECO:0000259" key="14">
    <source>
        <dbReference type="PROSITE" id="PS50055"/>
    </source>
</evidence>
<organism evidence="18 19">
    <name type="scientific">Potamilus streckersoni</name>
    <dbReference type="NCBI Taxonomy" id="2493646"/>
    <lineage>
        <taxon>Eukaryota</taxon>
        <taxon>Metazoa</taxon>
        <taxon>Spiralia</taxon>
        <taxon>Lophotrochozoa</taxon>
        <taxon>Mollusca</taxon>
        <taxon>Bivalvia</taxon>
        <taxon>Autobranchia</taxon>
        <taxon>Heteroconchia</taxon>
        <taxon>Palaeoheterodonta</taxon>
        <taxon>Unionida</taxon>
        <taxon>Unionoidea</taxon>
        <taxon>Unionidae</taxon>
        <taxon>Ambleminae</taxon>
        <taxon>Lampsilini</taxon>
        <taxon>Potamilus</taxon>
    </lineage>
</organism>
<reference evidence="18" key="2">
    <citation type="journal article" date="2021" name="Genome Biol. Evol.">
        <title>Developing a high-quality reference genome for a parasitic bivalve with doubly uniparental inheritance (Bivalvia: Unionida).</title>
        <authorList>
            <person name="Smith C.H."/>
        </authorList>
    </citation>
    <scope>NUCLEOTIDE SEQUENCE</scope>
    <source>
        <strain evidence="18">CHS0354</strain>
        <tissue evidence="18">Mantle</tissue>
    </source>
</reference>
<comment type="caution">
    <text evidence="18">The sequence shown here is derived from an EMBL/GenBank/DDBJ whole genome shotgun (WGS) entry which is preliminary data.</text>
</comment>
<feature type="signal peptide" evidence="13">
    <location>
        <begin position="1"/>
        <end position="21"/>
    </location>
</feature>
<keyword evidence="7" id="KW-0904">Protein phosphatase</keyword>
<dbReference type="InterPro" id="IPR029021">
    <property type="entry name" value="Prot-tyrosine_phosphatase-like"/>
</dbReference>
<dbReference type="PROSITE" id="PS00383">
    <property type="entry name" value="TYR_PHOSPHATASE_1"/>
    <property type="match status" value="1"/>
</dbReference>